<reference evidence="2 3" key="1">
    <citation type="journal article" date="2020" name="ISME J.">
        <title>Uncovering the hidden diversity of litter-decomposition mechanisms in mushroom-forming fungi.</title>
        <authorList>
            <person name="Floudas D."/>
            <person name="Bentzer J."/>
            <person name="Ahren D."/>
            <person name="Johansson T."/>
            <person name="Persson P."/>
            <person name="Tunlid A."/>
        </authorList>
    </citation>
    <scope>NUCLEOTIDE SEQUENCE [LARGE SCALE GENOMIC DNA]</scope>
    <source>
        <strain evidence="2 3">CBS 101986</strain>
    </source>
</reference>
<sequence>MHGAALYPTSISYFSVSPSSAWTGSPVDPMLTERPCGNAASFIALISSAVAVGRMDDLPPTFRPPASRLFTRNEFGQKNQDQPTPCRTPACKKSRICIHLASIPSQIYCQRKRLRHAISAFLSNLCTTTAPDWKVRSELNSETTHRDDGRWDTSFGAMTNDSAQLDMEGSWAADQLISPSNDAVTSILSSSSAHRQNLPPLVESKALRHHQPFLYPEPHFSSSPGEEVETYDPSELGTSTASLTEGFNEVVGQRHEAQAQVDLLDHWLHRGAEGGGPSVVGLG</sequence>
<protein>
    <submittedName>
        <fullName evidence="2">Uncharacterized protein</fullName>
    </submittedName>
</protein>
<accession>A0A8H5AR39</accession>
<gene>
    <name evidence="2" type="ORF">D9619_012445</name>
</gene>
<name>A0A8H5AR39_9AGAR</name>
<evidence type="ECO:0000313" key="3">
    <source>
        <dbReference type="Proteomes" id="UP000567179"/>
    </source>
</evidence>
<feature type="region of interest" description="Disordered" evidence="1">
    <location>
        <begin position="215"/>
        <end position="240"/>
    </location>
</feature>
<evidence type="ECO:0000256" key="1">
    <source>
        <dbReference type="SAM" id="MobiDB-lite"/>
    </source>
</evidence>
<comment type="caution">
    <text evidence="2">The sequence shown here is derived from an EMBL/GenBank/DDBJ whole genome shotgun (WGS) entry which is preliminary data.</text>
</comment>
<organism evidence="2 3">
    <name type="scientific">Psilocybe cf. subviscida</name>
    <dbReference type="NCBI Taxonomy" id="2480587"/>
    <lineage>
        <taxon>Eukaryota</taxon>
        <taxon>Fungi</taxon>
        <taxon>Dikarya</taxon>
        <taxon>Basidiomycota</taxon>
        <taxon>Agaricomycotina</taxon>
        <taxon>Agaricomycetes</taxon>
        <taxon>Agaricomycetidae</taxon>
        <taxon>Agaricales</taxon>
        <taxon>Agaricineae</taxon>
        <taxon>Strophariaceae</taxon>
        <taxon>Psilocybe</taxon>
    </lineage>
</organism>
<dbReference type="AlphaFoldDB" id="A0A8H5AR39"/>
<keyword evidence="3" id="KW-1185">Reference proteome</keyword>
<proteinExistence type="predicted"/>
<evidence type="ECO:0000313" key="2">
    <source>
        <dbReference type="EMBL" id="KAF5309467.1"/>
    </source>
</evidence>
<dbReference type="EMBL" id="JAACJJ010000059">
    <property type="protein sequence ID" value="KAF5309467.1"/>
    <property type="molecule type" value="Genomic_DNA"/>
</dbReference>
<dbReference type="Proteomes" id="UP000567179">
    <property type="component" value="Unassembled WGS sequence"/>
</dbReference>